<evidence type="ECO:0000256" key="5">
    <source>
        <dbReference type="RuleBase" id="RU365068"/>
    </source>
</evidence>
<proteinExistence type="inferred from homology"/>
<dbReference type="GO" id="GO:0016787">
    <property type="term" value="F:hydrolase activity"/>
    <property type="evidence" value="ECO:0007669"/>
    <property type="project" value="UniProtKB-KW"/>
</dbReference>
<accession>A0AAW0H4E1</accession>
<keyword evidence="5" id="KW-0347">Helicase</keyword>
<dbReference type="AlphaFoldDB" id="A0AAW0H4E1"/>
<evidence type="ECO:0000313" key="8">
    <source>
        <dbReference type="Proteomes" id="UP001488838"/>
    </source>
</evidence>
<keyword evidence="8" id="KW-1185">Reference proteome</keyword>
<reference evidence="7 8" key="1">
    <citation type="journal article" date="2023" name="bioRxiv">
        <title>Conserved and derived expression patterns and positive selection on dental genes reveal complex evolutionary context of ever-growing rodent molars.</title>
        <authorList>
            <person name="Calamari Z.T."/>
            <person name="Song A."/>
            <person name="Cohen E."/>
            <person name="Akter M."/>
            <person name="Roy R.D."/>
            <person name="Hallikas O."/>
            <person name="Christensen M.M."/>
            <person name="Li P."/>
            <person name="Marangoni P."/>
            <person name="Jernvall J."/>
            <person name="Klein O.D."/>
        </authorList>
    </citation>
    <scope>NUCLEOTIDE SEQUENCE [LARGE SCALE GENOMIC DNA]</scope>
    <source>
        <strain evidence="7">V071</strain>
    </source>
</reference>
<name>A0AAW0H4E1_MYOGA</name>
<comment type="caution">
    <text evidence="7">The sequence shown here is derived from an EMBL/GenBank/DDBJ whole genome shotgun (WGS) entry which is preliminary data.</text>
</comment>
<feature type="domain" description="Helicase C-terminal" evidence="6">
    <location>
        <begin position="171"/>
        <end position="269"/>
    </location>
</feature>
<keyword evidence="1 5" id="KW-0547">Nucleotide-binding</keyword>
<organism evidence="7 8">
    <name type="scientific">Myodes glareolus</name>
    <name type="common">Bank vole</name>
    <name type="synonym">Clethrionomys glareolus</name>
    <dbReference type="NCBI Taxonomy" id="447135"/>
    <lineage>
        <taxon>Eukaryota</taxon>
        <taxon>Metazoa</taxon>
        <taxon>Chordata</taxon>
        <taxon>Craniata</taxon>
        <taxon>Vertebrata</taxon>
        <taxon>Euteleostomi</taxon>
        <taxon>Mammalia</taxon>
        <taxon>Eutheria</taxon>
        <taxon>Euarchontoglires</taxon>
        <taxon>Glires</taxon>
        <taxon>Rodentia</taxon>
        <taxon>Myomorpha</taxon>
        <taxon>Muroidea</taxon>
        <taxon>Cricetidae</taxon>
        <taxon>Arvicolinae</taxon>
        <taxon>Myodes</taxon>
    </lineage>
</organism>
<gene>
    <name evidence="7" type="ORF">U0070_014009</name>
</gene>
<comment type="catalytic activity">
    <reaction evidence="5">
        <text>ATP + H2O = ADP + phosphate + H(+)</text>
        <dbReference type="Rhea" id="RHEA:13065"/>
        <dbReference type="ChEBI" id="CHEBI:15377"/>
        <dbReference type="ChEBI" id="CHEBI:15378"/>
        <dbReference type="ChEBI" id="CHEBI:30616"/>
        <dbReference type="ChEBI" id="CHEBI:43474"/>
        <dbReference type="ChEBI" id="CHEBI:456216"/>
        <dbReference type="EC" id="3.6.4.13"/>
    </reaction>
</comment>
<keyword evidence="2 5" id="KW-0378">Hydrolase</keyword>
<dbReference type="InterPro" id="IPR001650">
    <property type="entry name" value="Helicase_C-like"/>
</dbReference>
<dbReference type="EC" id="3.6.4.13" evidence="5"/>
<dbReference type="InterPro" id="IPR027417">
    <property type="entry name" value="P-loop_NTPase"/>
</dbReference>
<comment type="domain">
    <text evidence="5">The Q motif is unique to and characteristic of the DEAD box family of RNA helicases and controls ATP binding and hydrolysis.</text>
</comment>
<dbReference type="Gene3D" id="3.40.50.300">
    <property type="entry name" value="P-loop containing nucleotide triphosphate hydrolases"/>
    <property type="match status" value="1"/>
</dbReference>
<feature type="non-terminal residue" evidence="7">
    <location>
        <position position="362"/>
    </location>
</feature>
<dbReference type="SUPFAM" id="SSF52540">
    <property type="entry name" value="P-loop containing nucleoside triphosphate hydrolases"/>
    <property type="match status" value="2"/>
</dbReference>
<evidence type="ECO:0000313" key="7">
    <source>
        <dbReference type="EMBL" id="KAK7797392.1"/>
    </source>
</evidence>
<dbReference type="Pfam" id="PF00271">
    <property type="entry name" value="Helicase_C"/>
    <property type="match status" value="1"/>
</dbReference>
<evidence type="ECO:0000256" key="3">
    <source>
        <dbReference type="ARBA" id="ARBA00022840"/>
    </source>
</evidence>
<evidence type="ECO:0000256" key="2">
    <source>
        <dbReference type="ARBA" id="ARBA00022801"/>
    </source>
</evidence>
<dbReference type="GO" id="GO:0003724">
    <property type="term" value="F:RNA helicase activity"/>
    <property type="evidence" value="ECO:0007669"/>
    <property type="project" value="UniProtKB-EC"/>
</dbReference>
<evidence type="ECO:0000259" key="6">
    <source>
        <dbReference type="Pfam" id="PF00271"/>
    </source>
</evidence>
<keyword evidence="3 5" id="KW-0067">ATP-binding</keyword>
<comment type="function">
    <text evidence="5">RNA helicase.</text>
</comment>
<dbReference type="GO" id="GO:0003723">
    <property type="term" value="F:RNA binding"/>
    <property type="evidence" value="ECO:0007669"/>
    <property type="project" value="UniProtKB-UniRule"/>
</dbReference>
<evidence type="ECO:0000256" key="4">
    <source>
        <dbReference type="ARBA" id="ARBA00022884"/>
    </source>
</evidence>
<dbReference type="EMBL" id="JBBHLL010000841">
    <property type="protein sequence ID" value="KAK7797392.1"/>
    <property type="molecule type" value="Genomic_DNA"/>
</dbReference>
<dbReference type="GO" id="GO:0005524">
    <property type="term" value="F:ATP binding"/>
    <property type="evidence" value="ECO:0007669"/>
    <property type="project" value="UniProtKB-UniRule"/>
</dbReference>
<dbReference type="PANTHER" id="PTHR24031">
    <property type="entry name" value="RNA HELICASE"/>
    <property type="match status" value="1"/>
</dbReference>
<comment type="similarity">
    <text evidence="5">Belongs to the DEAD box helicase family.</text>
</comment>
<keyword evidence="4 5" id="KW-0694">RNA-binding</keyword>
<dbReference type="Proteomes" id="UP001488838">
    <property type="component" value="Unassembled WGS sequence"/>
</dbReference>
<sequence length="362" mass="40825">MRKQKTVWRSQVTGVGWGSRPLGLRGTFEDPSFASLSDLTSRDLLVAVKTGSDKTLSFLIPVTELIVKLKFMHREGTGTFGVLKKLMTHHVPMYGLIVGAVTGLLKPRSSSYIKPCSFLPQKLEKLKISQEFISLKKEPVYVGVDDDKDVMVGGLEQGYIVCPSEKRFLLLFTFLKKNRKKKVVVFFSLCMSVKYHYELLSCIDLPVFAIHRRQKQIKQATTFFQFCNTNSWMLLSTDPEGCPEVYWIAHYDPCSDPKEYIRHVDRTARGLDGKGQALLILCPEELGSIHVLHMSLRLPLSQADLQCEQFASGPPFIDLNVSSHDGKLKKRGGGGGFGYQKTKKVEKSKIFKHISKKTADCR</sequence>
<protein>
    <recommendedName>
        <fullName evidence="5">ATP-dependent RNA helicase</fullName>
        <ecNumber evidence="5">3.6.4.13</ecNumber>
    </recommendedName>
</protein>
<evidence type="ECO:0000256" key="1">
    <source>
        <dbReference type="ARBA" id="ARBA00022741"/>
    </source>
</evidence>